<dbReference type="KEGG" id="paa:Paes_1366"/>
<evidence type="ECO:0000313" key="2">
    <source>
        <dbReference type="EMBL" id="ACF46387.1"/>
    </source>
</evidence>
<dbReference type="PANTHER" id="PTHR39173">
    <property type="entry name" value="ACETYLTRANSFERASE"/>
    <property type="match status" value="1"/>
</dbReference>
<sequence>MTLSGSDLKNKSTSSPFLTPPLLRDNDLLLSLARTTPADPGKKHVPGYLFLMVHLPDRAVAGVVSLRIGNPETDLYFPGQIGYRVRKAYRGRHYAERSLKLILPFAREHGWKSLWISCRPDNAASRKCCEHNGGKLHEMTGMPEWHEMYGQGYREICRYVIDL</sequence>
<dbReference type="RefSeq" id="WP_012505921.1">
    <property type="nucleotide sequence ID" value="NC_011059.1"/>
</dbReference>
<dbReference type="eggNOG" id="COG3981">
    <property type="taxonomic scope" value="Bacteria"/>
</dbReference>
<dbReference type="HOGENOM" id="CLU_113231_4_0_10"/>
<accession>B4S8K0</accession>
<dbReference type="GO" id="GO:0016747">
    <property type="term" value="F:acyltransferase activity, transferring groups other than amino-acyl groups"/>
    <property type="evidence" value="ECO:0007669"/>
    <property type="project" value="InterPro"/>
</dbReference>
<keyword evidence="3" id="KW-1185">Reference proteome</keyword>
<dbReference type="SUPFAM" id="SSF55729">
    <property type="entry name" value="Acyl-CoA N-acyltransferases (Nat)"/>
    <property type="match status" value="1"/>
</dbReference>
<feature type="domain" description="N-acetyltransferase" evidence="1">
    <location>
        <begin position="16"/>
        <end position="160"/>
    </location>
</feature>
<dbReference type="InterPro" id="IPR016181">
    <property type="entry name" value="Acyl_CoA_acyltransferase"/>
</dbReference>
<protein>
    <submittedName>
        <fullName evidence="2">GCN5-related N-acetyltransferase</fullName>
    </submittedName>
</protein>
<dbReference type="CDD" id="cd04301">
    <property type="entry name" value="NAT_SF"/>
    <property type="match status" value="1"/>
</dbReference>
<dbReference type="Proteomes" id="UP000002725">
    <property type="component" value="Chromosome"/>
</dbReference>
<name>B4S8K0_PROA2</name>
<proteinExistence type="predicted"/>
<gene>
    <name evidence="2" type="ordered locus">Paes_1366</name>
</gene>
<dbReference type="PROSITE" id="PS51186">
    <property type="entry name" value="GNAT"/>
    <property type="match status" value="1"/>
</dbReference>
<dbReference type="PANTHER" id="PTHR39173:SF1">
    <property type="entry name" value="ACETYLTRANSFERASE"/>
    <property type="match status" value="1"/>
</dbReference>
<dbReference type="EMBL" id="CP001108">
    <property type="protein sequence ID" value="ACF46387.1"/>
    <property type="molecule type" value="Genomic_DNA"/>
</dbReference>
<evidence type="ECO:0000313" key="3">
    <source>
        <dbReference type="Proteomes" id="UP000002725"/>
    </source>
</evidence>
<reference evidence="2" key="1">
    <citation type="submission" date="2008-06" db="EMBL/GenBank/DDBJ databases">
        <title>Complete sequence of chromosome of Prosthecochloris aestuarii DSM 271.</title>
        <authorList>
            <consortium name="US DOE Joint Genome Institute"/>
            <person name="Lucas S."/>
            <person name="Copeland A."/>
            <person name="Lapidus A."/>
            <person name="Glavina del Rio T."/>
            <person name="Dalin E."/>
            <person name="Tice H."/>
            <person name="Bruce D."/>
            <person name="Goodwin L."/>
            <person name="Pitluck S."/>
            <person name="Schmutz J."/>
            <person name="Larimer F."/>
            <person name="Land M."/>
            <person name="Hauser L."/>
            <person name="Kyrpides N."/>
            <person name="Anderson I."/>
            <person name="Liu Z."/>
            <person name="Li T."/>
            <person name="Zhao F."/>
            <person name="Overmann J."/>
            <person name="Bryant D.A."/>
            <person name="Richardson P."/>
        </authorList>
    </citation>
    <scope>NUCLEOTIDE SEQUENCE [LARGE SCALE GENOMIC DNA]</scope>
    <source>
        <strain evidence="2">DSM 271</strain>
    </source>
</reference>
<evidence type="ECO:0000259" key="1">
    <source>
        <dbReference type="PROSITE" id="PS51186"/>
    </source>
</evidence>
<dbReference type="AlphaFoldDB" id="B4S8K0"/>
<organism evidence="2 3">
    <name type="scientific">Prosthecochloris aestuarii (strain DSM 271 / SK 413)</name>
    <dbReference type="NCBI Taxonomy" id="290512"/>
    <lineage>
        <taxon>Bacteria</taxon>
        <taxon>Pseudomonadati</taxon>
        <taxon>Chlorobiota</taxon>
        <taxon>Chlorobiia</taxon>
        <taxon>Chlorobiales</taxon>
        <taxon>Chlorobiaceae</taxon>
        <taxon>Prosthecochloris</taxon>
    </lineage>
</organism>
<dbReference type="Pfam" id="PF13302">
    <property type="entry name" value="Acetyltransf_3"/>
    <property type="match status" value="1"/>
</dbReference>
<dbReference type="InterPro" id="IPR000182">
    <property type="entry name" value="GNAT_dom"/>
</dbReference>
<dbReference type="Gene3D" id="3.40.630.30">
    <property type="match status" value="1"/>
</dbReference>